<evidence type="ECO:0000256" key="1">
    <source>
        <dbReference type="SAM" id="Phobius"/>
    </source>
</evidence>
<reference evidence="2 3" key="1">
    <citation type="journal article" date="2015" name="Nature">
        <title>rRNA introns, odd ribosomes, and small enigmatic genomes across a large radiation of phyla.</title>
        <authorList>
            <person name="Brown C.T."/>
            <person name="Hug L.A."/>
            <person name="Thomas B.C."/>
            <person name="Sharon I."/>
            <person name="Castelle C.J."/>
            <person name="Singh A."/>
            <person name="Wilkins M.J."/>
            <person name="Williams K.H."/>
            <person name="Banfield J.F."/>
        </authorList>
    </citation>
    <scope>NUCLEOTIDE SEQUENCE [LARGE SCALE GENOMIC DNA]</scope>
</reference>
<keyword evidence="1" id="KW-0472">Membrane</keyword>
<sequence length="114" mass="12594">MDQTSEKKGSPFMTGMVAGMVLGGVLAYIYSSPDGKKKAKKFIEEASDVLKDLTNKAQDLGFTPENIGAKALEIKDQLAEQVRLAHEDTKENPTTSFAQNLRQRFFKKGGKRLN</sequence>
<evidence type="ECO:0000313" key="2">
    <source>
        <dbReference type="EMBL" id="KKR94027.1"/>
    </source>
</evidence>
<comment type="caution">
    <text evidence="2">The sequence shown here is derived from an EMBL/GenBank/DDBJ whole genome shotgun (WGS) entry which is preliminary data.</text>
</comment>
<organism evidence="2 3">
    <name type="scientific">Candidatus Roizmanbacteria bacterium GW2011_GWA1_41_13</name>
    <dbReference type="NCBI Taxonomy" id="1618474"/>
    <lineage>
        <taxon>Bacteria</taxon>
        <taxon>Candidatus Roizmaniibacteriota</taxon>
    </lineage>
</organism>
<keyword evidence="1" id="KW-1133">Transmembrane helix</keyword>
<protein>
    <submittedName>
        <fullName evidence="2">Uncharacterized protein</fullName>
    </submittedName>
</protein>
<accession>A0A0G0Y1A8</accession>
<name>A0A0G0Y1A8_9BACT</name>
<keyword evidence="1" id="KW-0812">Transmembrane</keyword>
<dbReference type="Proteomes" id="UP000034961">
    <property type="component" value="Unassembled WGS sequence"/>
</dbReference>
<evidence type="ECO:0000313" key="3">
    <source>
        <dbReference type="Proteomes" id="UP000034961"/>
    </source>
</evidence>
<dbReference type="AlphaFoldDB" id="A0A0G0Y1A8"/>
<feature type="transmembrane region" description="Helical" evidence="1">
    <location>
        <begin position="12"/>
        <end position="31"/>
    </location>
</feature>
<proteinExistence type="predicted"/>
<gene>
    <name evidence="2" type="ORF">UU41_C0014G0005</name>
</gene>
<dbReference type="EMBL" id="LCAN01000014">
    <property type="protein sequence ID" value="KKR94027.1"/>
    <property type="molecule type" value="Genomic_DNA"/>
</dbReference>